<gene>
    <name evidence="2" type="ORF">PIB30_068652</name>
</gene>
<evidence type="ECO:0000313" key="2">
    <source>
        <dbReference type="EMBL" id="MED6210921.1"/>
    </source>
</evidence>
<proteinExistence type="predicted"/>
<evidence type="ECO:0000256" key="1">
    <source>
        <dbReference type="SAM" id="MobiDB-lite"/>
    </source>
</evidence>
<evidence type="ECO:0000313" key="3">
    <source>
        <dbReference type="Proteomes" id="UP001341840"/>
    </source>
</evidence>
<feature type="region of interest" description="Disordered" evidence="1">
    <location>
        <begin position="15"/>
        <end position="75"/>
    </location>
</feature>
<comment type="caution">
    <text evidence="2">The sequence shown here is derived from an EMBL/GenBank/DDBJ whole genome shotgun (WGS) entry which is preliminary data.</text>
</comment>
<sequence length="117" mass="13240">MGTMENDKYELMIQKKKERNRGIRKQETEKARKKIKQKAHPRGTSVIFGPSSKLEPNLTPTRAPQGQPSSQDIQEAHQLGTKATFGPCLSMGQMWLIHEQGKLNKLTKSPCLIHVFS</sequence>
<organism evidence="2 3">
    <name type="scientific">Stylosanthes scabra</name>
    <dbReference type="NCBI Taxonomy" id="79078"/>
    <lineage>
        <taxon>Eukaryota</taxon>
        <taxon>Viridiplantae</taxon>
        <taxon>Streptophyta</taxon>
        <taxon>Embryophyta</taxon>
        <taxon>Tracheophyta</taxon>
        <taxon>Spermatophyta</taxon>
        <taxon>Magnoliopsida</taxon>
        <taxon>eudicotyledons</taxon>
        <taxon>Gunneridae</taxon>
        <taxon>Pentapetalae</taxon>
        <taxon>rosids</taxon>
        <taxon>fabids</taxon>
        <taxon>Fabales</taxon>
        <taxon>Fabaceae</taxon>
        <taxon>Papilionoideae</taxon>
        <taxon>50 kb inversion clade</taxon>
        <taxon>dalbergioids sensu lato</taxon>
        <taxon>Dalbergieae</taxon>
        <taxon>Pterocarpus clade</taxon>
        <taxon>Stylosanthes</taxon>
    </lineage>
</organism>
<dbReference type="EMBL" id="JASCZI010242395">
    <property type="protein sequence ID" value="MED6210921.1"/>
    <property type="molecule type" value="Genomic_DNA"/>
</dbReference>
<reference evidence="2 3" key="1">
    <citation type="journal article" date="2023" name="Plants (Basel)">
        <title>Bridging the Gap: Combining Genomics and Transcriptomics Approaches to Understand Stylosanthes scabra, an Orphan Legume from the Brazilian Caatinga.</title>
        <authorList>
            <person name="Ferreira-Neto J.R.C."/>
            <person name="da Silva M.D."/>
            <person name="Binneck E."/>
            <person name="de Melo N.F."/>
            <person name="da Silva R.H."/>
            <person name="de Melo A.L.T.M."/>
            <person name="Pandolfi V."/>
            <person name="Bustamante F.O."/>
            <person name="Brasileiro-Vidal A.C."/>
            <person name="Benko-Iseppon A.M."/>
        </authorList>
    </citation>
    <scope>NUCLEOTIDE SEQUENCE [LARGE SCALE GENOMIC DNA]</scope>
    <source>
        <tissue evidence="2">Leaves</tissue>
    </source>
</reference>
<feature type="compositionally biased region" description="Basic and acidic residues" evidence="1">
    <location>
        <begin position="15"/>
        <end position="30"/>
    </location>
</feature>
<feature type="compositionally biased region" description="Basic residues" evidence="1">
    <location>
        <begin position="31"/>
        <end position="41"/>
    </location>
</feature>
<protein>
    <submittedName>
        <fullName evidence="2">Uncharacterized protein</fullName>
    </submittedName>
</protein>
<name>A0ABU6YLV3_9FABA</name>
<keyword evidence="3" id="KW-1185">Reference proteome</keyword>
<feature type="compositionally biased region" description="Polar residues" evidence="1">
    <location>
        <begin position="58"/>
        <end position="73"/>
    </location>
</feature>
<accession>A0ABU6YLV3</accession>
<dbReference type="Proteomes" id="UP001341840">
    <property type="component" value="Unassembled WGS sequence"/>
</dbReference>